<dbReference type="Pfam" id="PF18885">
    <property type="entry name" value="DUF5648"/>
    <property type="match status" value="1"/>
</dbReference>
<evidence type="ECO:0008006" key="8">
    <source>
        <dbReference type="Google" id="ProtNLM"/>
    </source>
</evidence>
<proteinExistence type="predicted"/>
<evidence type="ECO:0000259" key="2">
    <source>
        <dbReference type="Pfam" id="PF07603"/>
    </source>
</evidence>
<dbReference type="InterPro" id="IPR011460">
    <property type="entry name" value="Lcl_C"/>
</dbReference>
<dbReference type="PANTHER" id="PTHR35812">
    <property type="entry name" value="LIPOPROTEIN"/>
    <property type="match status" value="1"/>
</dbReference>
<dbReference type="AlphaFoldDB" id="A0A167GIG3"/>
<evidence type="ECO:0000259" key="3">
    <source>
        <dbReference type="Pfam" id="PF18885"/>
    </source>
</evidence>
<feature type="domain" description="DUF5648" evidence="3">
    <location>
        <begin position="115"/>
        <end position="256"/>
    </location>
</feature>
<accession>A0A167GIG3</accession>
<dbReference type="Proteomes" id="UP000185680">
    <property type="component" value="Chromosome"/>
</dbReference>
<evidence type="ECO:0000313" key="5">
    <source>
        <dbReference type="EMBL" id="OAD39491.1"/>
    </source>
</evidence>
<dbReference type="Proteomes" id="UP000185657">
    <property type="component" value="Unassembled WGS sequence"/>
</dbReference>
<evidence type="ECO:0000313" key="6">
    <source>
        <dbReference type="Proteomes" id="UP000185657"/>
    </source>
</evidence>
<gene>
    <name evidence="4" type="ORF">LPB072_21740</name>
    <name evidence="5" type="ORF">LPB72_21125</name>
</gene>
<keyword evidence="6" id="KW-1185">Reference proteome</keyword>
<evidence type="ECO:0000256" key="1">
    <source>
        <dbReference type="SAM" id="MobiDB-lite"/>
    </source>
</evidence>
<dbReference type="InterPro" id="IPR043708">
    <property type="entry name" value="DUF5648"/>
</dbReference>
<dbReference type="EMBL" id="LVWD01000042">
    <property type="protein sequence ID" value="OAD39491.1"/>
    <property type="molecule type" value="Genomic_DNA"/>
</dbReference>
<reference evidence="5 6" key="1">
    <citation type="submission" date="2016-02" db="EMBL/GenBank/DDBJ databases">
        <title>Draft genome sequence of Hydrogenophaga sp. LPB0072.</title>
        <authorList>
            <person name="Shin S.-K."/>
            <person name="Yi H."/>
        </authorList>
    </citation>
    <scope>NUCLEOTIDE SEQUENCE [LARGE SCALE GENOMIC DNA]</scope>
    <source>
        <strain evidence="5 6">LPB0072</strain>
    </source>
</reference>
<protein>
    <recommendedName>
        <fullName evidence="8">DUF1566 domain-containing protein</fullName>
    </recommendedName>
</protein>
<organism evidence="4 7">
    <name type="scientific">Hydrogenophaga crassostreae</name>
    <dbReference type="NCBI Taxonomy" id="1763535"/>
    <lineage>
        <taxon>Bacteria</taxon>
        <taxon>Pseudomonadati</taxon>
        <taxon>Pseudomonadota</taxon>
        <taxon>Betaproteobacteria</taxon>
        <taxon>Burkholderiales</taxon>
        <taxon>Comamonadaceae</taxon>
        <taxon>Hydrogenophaga</taxon>
    </lineage>
</organism>
<feature type="region of interest" description="Disordered" evidence="1">
    <location>
        <begin position="22"/>
        <end position="51"/>
    </location>
</feature>
<sequence length="587" mass="63101">MGLSCLCATVLSVLVACGGGAGNESRSSATEGQLDPETQHNASPAASAERTQRIFQEGAKLNAAELEQIAQTGVLPEPFDGPLLSGAVGSTAATLNADLATKSAGERKSAASRVPAYRFFNGSTGAHFYTTSTTERDNTINNLPAFSYEGPAFYVSSTTVPGLSPVHRFLNTQSGVHFYTISEAERANVAANLPQFTYEGIAYYASTLAGTGYTPLYRFFVSAQGFHFYTNSLAERDTIISTLPQYSYEGIGYYVLGSDWQTPAVPHTGIKNTQCYTVGSNTLVKCFTAEGLTLNNRQDGHRTQDNPMSYSAVAGHATSDCLRDDVTGLVWEVKQTGPVIRSVDQTFTNLGNGMDNDASGYVAAMNNLGLCGFNDWRLPSVEELQGIVDYSVSGGAASTISSIFSHTKIATYRTSSPAGPTADWGIYFVSGALQAFSKNSLTYLRLVRGAPWTGQRYIITSVDYTGDSANNAVIDRRTGLTWRRCVEGQIWSGSACSGSGFHYTHENALIAARMALPWRLPNIKELNSLSDYSQSDGVLDRLGFPYAPLAFVWSTTPVGWAVNTTNGYVDTQPRNAGQHARLVRSTP</sequence>
<evidence type="ECO:0000313" key="7">
    <source>
        <dbReference type="Proteomes" id="UP000185680"/>
    </source>
</evidence>
<dbReference type="PANTHER" id="PTHR35812:SF1">
    <property type="entry name" value="LIPOPROTEIN"/>
    <property type="match status" value="1"/>
</dbReference>
<feature type="domain" description="Lcl C-terminal" evidence="2">
    <location>
        <begin position="321"/>
        <end position="448"/>
    </location>
</feature>
<dbReference type="KEGG" id="hyl:LPB072_21740"/>
<name>A0A167GIG3_9BURK</name>
<dbReference type="EMBL" id="CP017476">
    <property type="protein sequence ID" value="AOW15039.1"/>
    <property type="molecule type" value="Genomic_DNA"/>
</dbReference>
<feature type="domain" description="Lcl C-terminal" evidence="2">
    <location>
        <begin position="472"/>
        <end position="584"/>
    </location>
</feature>
<evidence type="ECO:0000313" key="4">
    <source>
        <dbReference type="EMBL" id="AOW15039.1"/>
    </source>
</evidence>
<dbReference type="Pfam" id="PF07603">
    <property type="entry name" value="Lcl_C"/>
    <property type="match status" value="2"/>
</dbReference>
<reference evidence="4 7" key="2">
    <citation type="submission" date="2016-10" db="EMBL/GenBank/DDBJ databases">
        <title>Hydorgenophaga sp. LPB0072 isolated from gastropod.</title>
        <authorList>
            <person name="Kim E."/>
            <person name="Yi H."/>
        </authorList>
    </citation>
    <scope>NUCLEOTIDE SEQUENCE [LARGE SCALE GENOMIC DNA]</scope>
    <source>
        <strain evidence="4 7">LPB0072</strain>
    </source>
</reference>
<dbReference type="STRING" id="1763535.LPB072_21740"/>